<dbReference type="EMBL" id="JBEPMM010000022">
    <property type="protein sequence ID" value="MET3695096.1"/>
    <property type="molecule type" value="Genomic_DNA"/>
</dbReference>
<protein>
    <submittedName>
        <fullName evidence="2">Uncharacterized protein YegP (UPF0339 family)</fullName>
    </submittedName>
</protein>
<dbReference type="Proteomes" id="UP001549145">
    <property type="component" value="Unassembled WGS sequence"/>
</dbReference>
<dbReference type="Gene3D" id="3.30.160.160">
    <property type="entry name" value="YegP-like"/>
    <property type="match status" value="1"/>
</dbReference>
<evidence type="ECO:0000313" key="3">
    <source>
        <dbReference type="Proteomes" id="UP001549145"/>
    </source>
</evidence>
<dbReference type="SUPFAM" id="SSF160113">
    <property type="entry name" value="YegP-like"/>
    <property type="match status" value="1"/>
</dbReference>
<reference evidence="2 3" key="1">
    <citation type="submission" date="2024-06" db="EMBL/GenBank/DDBJ databases">
        <title>Genomic Encyclopedia of Type Strains, Phase IV (KMG-IV): sequencing the most valuable type-strain genomes for metagenomic binning, comparative biology and taxonomic classification.</title>
        <authorList>
            <person name="Goeker M."/>
        </authorList>
    </citation>
    <scope>NUCLEOTIDE SEQUENCE [LARGE SCALE GENOMIC DNA]</scope>
    <source>
        <strain evidence="2 3">DSM 21331</strain>
    </source>
</reference>
<feature type="domain" description="DUF1508" evidence="1">
    <location>
        <begin position="8"/>
        <end position="55"/>
    </location>
</feature>
<accession>A0ABV2LB79</accession>
<evidence type="ECO:0000313" key="2">
    <source>
        <dbReference type="EMBL" id="MET3695096.1"/>
    </source>
</evidence>
<name>A0ABV2LB79_9HYPH</name>
<dbReference type="RefSeq" id="WP_238280842.1">
    <property type="nucleotide sequence ID" value="NZ_BPQL01000102.1"/>
</dbReference>
<proteinExistence type="predicted"/>
<organism evidence="2 3">
    <name type="scientific">Methylobacterium goesingense</name>
    <dbReference type="NCBI Taxonomy" id="243690"/>
    <lineage>
        <taxon>Bacteria</taxon>
        <taxon>Pseudomonadati</taxon>
        <taxon>Pseudomonadota</taxon>
        <taxon>Alphaproteobacteria</taxon>
        <taxon>Hyphomicrobiales</taxon>
        <taxon>Methylobacteriaceae</taxon>
        <taxon>Methylobacterium</taxon>
    </lineage>
</organism>
<dbReference type="InterPro" id="IPR010879">
    <property type="entry name" value="DUF1508"/>
</dbReference>
<dbReference type="Pfam" id="PF07411">
    <property type="entry name" value="DUF1508"/>
    <property type="match status" value="1"/>
</dbReference>
<evidence type="ECO:0000259" key="1">
    <source>
        <dbReference type="Pfam" id="PF07411"/>
    </source>
</evidence>
<gene>
    <name evidence="2" type="ORF">ABID43_004661</name>
</gene>
<keyword evidence="3" id="KW-1185">Reference proteome</keyword>
<sequence>MRFELYRDSAGGWRWRLRAQNGNVVADSAEAYVRREDCEHGIALVKGSAEAAIVDMTLRIA</sequence>
<dbReference type="InterPro" id="IPR036913">
    <property type="entry name" value="YegP-like_sf"/>
</dbReference>
<comment type="caution">
    <text evidence="2">The sequence shown here is derived from an EMBL/GenBank/DDBJ whole genome shotgun (WGS) entry which is preliminary data.</text>
</comment>